<name>A0A1R2ARZ1_9CILI</name>
<keyword evidence="2" id="KW-1185">Reference proteome</keyword>
<dbReference type="AlphaFoldDB" id="A0A1R2ARZ1"/>
<organism evidence="1 2">
    <name type="scientific">Stentor coeruleus</name>
    <dbReference type="NCBI Taxonomy" id="5963"/>
    <lineage>
        <taxon>Eukaryota</taxon>
        <taxon>Sar</taxon>
        <taxon>Alveolata</taxon>
        <taxon>Ciliophora</taxon>
        <taxon>Postciliodesmatophora</taxon>
        <taxon>Heterotrichea</taxon>
        <taxon>Heterotrichida</taxon>
        <taxon>Stentoridae</taxon>
        <taxon>Stentor</taxon>
    </lineage>
</organism>
<dbReference type="Proteomes" id="UP000187209">
    <property type="component" value="Unassembled WGS sequence"/>
</dbReference>
<dbReference type="EMBL" id="MPUH01001534">
    <property type="protein sequence ID" value="OMJ67262.1"/>
    <property type="molecule type" value="Genomic_DNA"/>
</dbReference>
<gene>
    <name evidence="1" type="ORF">SteCoe_35631</name>
</gene>
<sequence length="127" mass="14261">MFRAIAVIATTLISIQGLKAPEYRDRETKLVQTEDSSCPSVTIFIECSETCIANDDSSIFSTELTSFTDELIEITLQDLYVDPEFCTEEVFVEVTCLENCILTESEVTVIVTIYDEGLVLEFIIPLE</sequence>
<accession>A0A1R2ARZ1</accession>
<protein>
    <submittedName>
        <fullName evidence="1">Uncharacterized protein</fullName>
    </submittedName>
</protein>
<evidence type="ECO:0000313" key="2">
    <source>
        <dbReference type="Proteomes" id="UP000187209"/>
    </source>
</evidence>
<comment type="caution">
    <text evidence="1">The sequence shown here is derived from an EMBL/GenBank/DDBJ whole genome shotgun (WGS) entry which is preliminary data.</text>
</comment>
<proteinExistence type="predicted"/>
<evidence type="ECO:0000313" key="1">
    <source>
        <dbReference type="EMBL" id="OMJ67262.1"/>
    </source>
</evidence>
<reference evidence="1 2" key="1">
    <citation type="submission" date="2016-11" db="EMBL/GenBank/DDBJ databases">
        <title>The macronuclear genome of Stentor coeruleus: a giant cell with tiny introns.</title>
        <authorList>
            <person name="Slabodnick M."/>
            <person name="Ruby J.G."/>
            <person name="Reiff S.B."/>
            <person name="Swart E.C."/>
            <person name="Gosai S."/>
            <person name="Prabakaran S."/>
            <person name="Witkowska E."/>
            <person name="Larue G.E."/>
            <person name="Fisher S."/>
            <person name="Freeman R.M."/>
            <person name="Gunawardena J."/>
            <person name="Chu W."/>
            <person name="Stover N.A."/>
            <person name="Gregory B.D."/>
            <person name="Nowacki M."/>
            <person name="Derisi J."/>
            <person name="Roy S.W."/>
            <person name="Marshall W.F."/>
            <person name="Sood P."/>
        </authorList>
    </citation>
    <scope>NUCLEOTIDE SEQUENCE [LARGE SCALE GENOMIC DNA]</scope>
    <source>
        <strain evidence="1">WM001</strain>
    </source>
</reference>